<feature type="active site" description="Proton donor/acceptor" evidence="14">
    <location>
        <position position="391"/>
    </location>
</feature>
<comment type="similarity">
    <text evidence="3 14">Belongs to the peptidase M14 family.</text>
</comment>
<dbReference type="InParanoid" id="E0VDV1"/>
<dbReference type="Pfam" id="PF00246">
    <property type="entry name" value="Peptidase_M14"/>
    <property type="match status" value="1"/>
</dbReference>
<dbReference type="OMA" id="GHRMTWK"/>
<dbReference type="CTD" id="8239310"/>
<dbReference type="KEGG" id="phu:Phum_PHUM125580"/>
<dbReference type="FunCoup" id="E0VDV1">
    <property type="interactions" value="6"/>
</dbReference>
<evidence type="ECO:0000256" key="2">
    <source>
        <dbReference type="ARBA" id="ARBA00004613"/>
    </source>
</evidence>
<keyword evidence="6" id="KW-0645">Protease</keyword>
<accession>E0VDV1</accession>
<evidence type="ECO:0000259" key="16">
    <source>
        <dbReference type="PROSITE" id="PS52035"/>
    </source>
</evidence>
<feature type="compositionally biased region" description="Polar residues" evidence="15">
    <location>
        <begin position="22"/>
        <end position="31"/>
    </location>
</feature>
<dbReference type="Pfam" id="PF02244">
    <property type="entry name" value="Propep_M14"/>
    <property type="match status" value="1"/>
</dbReference>
<evidence type="ECO:0000256" key="12">
    <source>
        <dbReference type="ARBA" id="ARBA00023157"/>
    </source>
</evidence>
<evidence type="ECO:0000313" key="17">
    <source>
        <dbReference type="EMBL" id="EEB11557.1"/>
    </source>
</evidence>
<dbReference type="PANTHER" id="PTHR11705:SF91">
    <property type="entry name" value="FI01817P-RELATED"/>
    <property type="match status" value="1"/>
</dbReference>
<keyword evidence="5 17" id="KW-0121">Carboxypeptidase</keyword>
<keyword evidence="4" id="KW-0964">Secreted</keyword>
<comment type="subcellular location">
    <subcellularLocation>
        <location evidence="2">Secreted</location>
    </subcellularLocation>
</comment>
<dbReference type="FunFam" id="3.40.630.10:FF:000040">
    <property type="entry name" value="zinc carboxypeptidase"/>
    <property type="match status" value="1"/>
</dbReference>
<organism>
    <name type="scientific">Pediculus humanus subsp. corporis</name>
    <name type="common">Body louse</name>
    <dbReference type="NCBI Taxonomy" id="121224"/>
    <lineage>
        <taxon>Eukaryota</taxon>
        <taxon>Metazoa</taxon>
        <taxon>Ecdysozoa</taxon>
        <taxon>Arthropoda</taxon>
        <taxon>Hexapoda</taxon>
        <taxon>Insecta</taxon>
        <taxon>Pterygota</taxon>
        <taxon>Neoptera</taxon>
        <taxon>Paraneoptera</taxon>
        <taxon>Psocodea</taxon>
        <taxon>Troctomorpha</taxon>
        <taxon>Phthiraptera</taxon>
        <taxon>Anoplura</taxon>
        <taxon>Pediculidae</taxon>
        <taxon>Pediculus</taxon>
    </lineage>
</organism>
<keyword evidence="19" id="KW-1185">Reference proteome</keyword>
<dbReference type="PANTHER" id="PTHR11705">
    <property type="entry name" value="PROTEASE FAMILY M14 CARBOXYPEPTIDASE A,B"/>
    <property type="match status" value="1"/>
</dbReference>
<evidence type="ECO:0000256" key="14">
    <source>
        <dbReference type="PROSITE-ProRule" id="PRU01379"/>
    </source>
</evidence>
<dbReference type="InterPro" id="IPR036990">
    <property type="entry name" value="M14A-like_propep"/>
</dbReference>
<dbReference type="PRINTS" id="PR00765">
    <property type="entry name" value="CRBOXYPTASEA"/>
</dbReference>
<evidence type="ECO:0000256" key="4">
    <source>
        <dbReference type="ARBA" id="ARBA00022525"/>
    </source>
</evidence>
<evidence type="ECO:0000256" key="7">
    <source>
        <dbReference type="ARBA" id="ARBA00022723"/>
    </source>
</evidence>
<dbReference type="Gene3D" id="3.40.630.10">
    <property type="entry name" value="Zn peptidases"/>
    <property type="match status" value="1"/>
</dbReference>
<dbReference type="OrthoDB" id="3626597at2759"/>
<keyword evidence="11" id="KW-0482">Metalloprotease</keyword>
<reference evidence="17" key="1">
    <citation type="submission" date="2007-04" db="EMBL/GenBank/DDBJ databases">
        <title>Annotation of Pediculus humanus corporis strain USDA.</title>
        <authorList>
            <person name="Kirkness E."/>
            <person name="Hannick L."/>
            <person name="Hass B."/>
            <person name="Bruggner R."/>
            <person name="Lawson D."/>
            <person name="Bidwell S."/>
            <person name="Joardar V."/>
            <person name="Caler E."/>
            <person name="Walenz B."/>
            <person name="Inman J."/>
            <person name="Schobel S."/>
            <person name="Galinsky K."/>
            <person name="Amedeo P."/>
            <person name="Strausberg R."/>
        </authorList>
    </citation>
    <scope>NUCLEOTIDE SEQUENCE</scope>
    <source>
        <strain evidence="17">USDA</strain>
    </source>
</reference>
<dbReference type="Gene3D" id="3.30.70.340">
    <property type="entry name" value="Metallocarboxypeptidase-like"/>
    <property type="match status" value="1"/>
</dbReference>
<dbReference type="InterPro" id="IPR000834">
    <property type="entry name" value="Peptidase_M14"/>
</dbReference>
<dbReference type="PROSITE" id="PS52035">
    <property type="entry name" value="PEPTIDASE_M14"/>
    <property type="match status" value="1"/>
</dbReference>
<dbReference type="SUPFAM" id="SSF54897">
    <property type="entry name" value="Protease propeptides/inhibitors"/>
    <property type="match status" value="1"/>
</dbReference>
<feature type="domain" description="Peptidase M14" evidence="16">
    <location>
        <begin position="137"/>
        <end position="425"/>
    </location>
</feature>
<dbReference type="RefSeq" id="XP_002424295.1">
    <property type="nucleotide sequence ID" value="XM_002424250.1"/>
</dbReference>
<dbReference type="SMART" id="SM00631">
    <property type="entry name" value="Zn_pept"/>
    <property type="match status" value="1"/>
</dbReference>
<dbReference type="InterPro" id="IPR057246">
    <property type="entry name" value="CARBOXYPEPT_ZN_1"/>
</dbReference>
<evidence type="ECO:0000256" key="13">
    <source>
        <dbReference type="ARBA" id="ARBA00057299"/>
    </source>
</evidence>
<evidence type="ECO:0000313" key="18">
    <source>
        <dbReference type="EnsemblMetazoa" id="PHUM125580-PA"/>
    </source>
</evidence>
<feature type="compositionally biased region" description="Low complexity" evidence="15">
    <location>
        <begin position="1"/>
        <end position="12"/>
    </location>
</feature>
<evidence type="ECO:0000256" key="11">
    <source>
        <dbReference type="ARBA" id="ARBA00023049"/>
    </source>
</evidence>
<dbReference type="EnsemblMetazoa" id="PHUM125580-RA">
    <property type="protein sequence ID" value="PHUM125580-PA"/>
    <property type="gene ID" value="PHUM125580"/>
</dbReference>
<keyword evidence="8" id="KW-0732">Signal</keyword>
<evidence type="ECO:0000256" key="1">
    <source>
        <dbReference type="ARBA" id="ARBA00001947"/>
    </source>
</evidence>
<dbReference type="MEROPS" id="M14.A18"/>
<dbReference type="Proteomes" id="UP000009046">
    <property type="component" value="Unassembled WGS sequence"/>
</dbReference>
<dbReference type="AlphaFoldDB" id="E0VDV1"/>
<dbReference type="HOGENOM" id="CLU_019326_2_1_1"/>
<keyword evidence="7" id="KW-0479">Metal-binding</keyword>
<evidence type="ECO:0000256" key="9">
    <source>
        <dbReference type="ARBA" id="ARBA00022801"/>
    </source>
</evidence>
<proteinExistence type="inferred from homology"/>
<evidence type="ECO:0000256" key="10">
    <source>
        <dbReference type="ARBA" id="ARBA00022833"/>
    </source>
</evidence>
<dbReference type="EC" id="3.4.17.2" evidence="17"/>
<protein>
    <submittedName>
        <fullName evidence="17 18">Carboxypeptidase A, putative</fullName>
        <ecNumber evidence="17">3.4.17.2</ecNumber>
    </submittedName>
</protein>
<reference evidence="17" key="2">
    <citation type="submission" date="2007-04" db="EMBL/GenBank/DDBJ databases">
        <title>The genome of the human body louse.</title>
        <authorList>
            <consortium name="The Human Body Louse Genome Consortium"/>
            <person name="Kirkness E."/>
            <person name="Walenz B."/>
            <person name="Hass B."/>
            <person name="Bruggner R."/>
            <person name="Strausberg R."/>
        </authorList>
    </citation>
    <scope>NUCLEOTIDE SEQUENCE</scope>
    <source>
        <strain evidence="17">USDA</strain>
    </source>
</reference>
<keyword evidence="10" id="KW-0862">Zinc</keyword>
<dbReference type="SUPFAM" id="SSF53187">
    <property type="entry name" value="Zn-dependent exopeptidases"/>
    <property type="match status" value="1"/>
</dbReference>
<keyword evidence="9 17" id="KW-0378">Hydrolase</keyword>
<dbReference type="EMBL" id="DS235088">
    <property type="protein sequence ID" value="EEB11557.1"/>
    <property type="molecule type" value="Genomic_DNA"/>
</dbReference>
<dbReference type="CDD" id="cd03860">
    <property type="entry name" value="M14_CP_A-B_like"/>
    <property type="match status" value="1"/>
</dbReference>
<comment type="function">
    <text evidence="13">Involved in the digestion of the blood meal.</text>
</comment>
<dbReference type="EMBL" id="AAZO01001476">
    <property type="status" value="NOT_ANNOTATED_CDS"/>
    <property type="molecule type" value="Genomic_DNA"/>
</dbReference>
<evidence type="ECO:0000256" key="3">
    <source>
        <dbReference type="ARBA" id="ARBA00005988"/>
    </source>
</evidence>
<dbReference type="GO" id="GO:0006508">
    <property type="term" value="P:proteolysis"/>
    <property type="evidence" value="ECO:0007669"/>
    <property type="project" value="UniProtKB-KW"/>
</dbReference>
<evidence type="ECO:0000313" key="19">
    <source>
        <dbReference type="Proteomes" id="UP000009046"/>
    </source>
</evidence>
<evidence type="ECO:0000256" key="8">
    <source>
        <dbReference type="ARBA" id="ARBA00022729"/>
    </source>
</evidence>
<evidence type="ECO:0000256" key="6">
    <source>
        <dbReference type="ARBA" id="ARBA00022670"/>
    </source>
</evidence>
<dbReference type="VEuPathDB" id="VectorBase:PHUM125580"/>
<dbReference type="GeneID" id="8239310"/>
<comment type="cofactor">
    <cofactor evidence="1">
        <name>Zn(2+)</name>
        <dbReference type="ChEBI" id="CHEBI:29105"/>
    </cofactor>
</comment>
<evidence type="ECO:0000256" key="15">
    <source>
        <dbReference type="SAM" id="MobiDB-lite"/>
    </source>
</evidence>
<dbReference type="GO" id="GO:0008270">
    <property type="term" value="F:zinc ion binding"/>
    <property type="evidence" value="ECO:0007669"/>
    <property type="project" value="InterPro"/>
</dbReference>
<feature type="region of interest" description="Disordered" evidence="15">
    <location>
        <begin position="1"/>
        <end position="34"/>
    </location>
</feature>
<gene>
    <name evidence="18" type="primary">8239310</name>
    <name evidence="17" type="ORF">Phum_PHUM125580</name>
</gene>
<dbReference type="GO" id="GO:0005615">
    <property type="term" value="C:extracellular space"/>
    <property type="evidence" value="ECO:0007669"/>
    <property type="project" value="TreeGrafter"/>
</dbReference>
<name>E0VDV1_PEDHC</name>
<keyword evidence="12" id="KW-1015">Disulfide bond</keyword>
<evidence type="ECO:0000256" key="5">
    <source>
        <dbReference type="ARBA" id="ARBA00022645"/>
    </source>
</evidence>
<dbReference type="eggNOG" id="KOG2650">
    <property type="taxonomic scope" value="Eukaryota"/>
</dbReference>
<reference evidence="18" key="3">
    <citation type="submission" date="2021-02" db="UniProtKB">
        <authorList>
            <consortium name="EnsemblMetazoa"/>
        </authorList>
    </citation>
    <scope>IDENTIFICATION</scope>
    <source>
        <strain evidence="18">USDA</strain>
    </source>
</reference>
<dbReference type="InterPro" id="IPR003146">
    <property type="entry name" value="M14A_act_pep"/>
</dbReference>
<dbReference type="PROSITE" id="PS00132">
    <property type="entry name" value="CARBOXYPEPT_ZN_1"/>
    <property type="match status" value="1"/>
</dbReference>
<sequence>MSQDDTSSSTTETVKEPELVKTDNSTTNLENGVNEEEKISYNGAKVLRVLVPNKEVKKLIKQMENNGEINTWMGNGTAIDILVRQNNVYDVLKTKKLSYDVVIDDLQKAIEEENPSISQDEWSELEGRKGHRMTWHMYHRMSDIHGYLDYLTATYPDVCSLITIGHSVERRPLKVLKISSGNPNSKAIWMDSGIHAREWISPATSTYAISQMVENGDGTHGVDWYILPLVNPDGYEHSHIFDRLWRKNRANAYRGPCAGTDLNRNFGYKWGGQGASQLACRETYAGPSPFSEPETKAIQKFVGNSSNNFGAYVSLHSYGQYILYPWGYDRKVPPDYSDLHRVGRAMAQAIKGQSGQSYTVGSAAATLYPAAGGSDDWAKGTAKIKYAYTIELRDTGRHGFVLPAQYIVPTAQEAYAALKVLAQEVSSS</sequence>
<dbReference type="GO" id="GO:0004181">
    <property type="term" value="F:metallocarboxypeptidase activity"/>
    <property type="evidence" value="ECO:0007669"/>
    <property type="project" value="UniProtKB-EC"/>
</dbReference>